<proteinExistence type="predicted"/>
<organism evidence="1 2">
    <name type="scientific">Massarina eburnea CBS 473.64</name>
    <dbReference type="NCBI Taxonomy" id="1395130"/>
    <lineage>
        <taxon>Eukaryota</taxon>
        <taxon>Fungi</taxon>
        <taxon>Dikarya</taxon>
        <taxon>Ascomycota</taxon>
        <taxon>Pezizomycotina</taxon>
        <taxon>Dothideomycetes</taxon>
        <taxon>Pleosporomycetidae</taxon>
        <taxon>Pleosporales</taxon>
        <taxon>Massarineae</taxon>
        <taxon>Massarinaceae</taxon>
        <taxon>Massarina</taxon>
    </lineage>
</organism>
<feature type="non-terminal residue" evidence="1">
    <location>
        <position position="1"/>
    </location>
</feature>
<dbReference type="Proteomes" id="UP000799753">
    <property type="component" value="Unassembled WGS sequence"/>
</dbReference>
<dbReference type="EMBL" id="MU006804">
    <property type="protein sequence ID" value="KAF2635745.1"/>
    <property type="molecule type" value="Genomic_DNA"/>
</dbReference>
<accession>A0A6A6RKQ2</accession>
<protein>
    <submittedName>
        <fullName evidence="1">Uncharacterized protein</fullName>
    </submittedName>
</protein>
<evidence type="ECO:0000313" key="2">
    <source>
        <dbReference type="Proteomes" id="UP000799753"/>
    </source>
</evidence>
<name>A0A6A6RKQ2_9PLEO</name>
<reference evidence="1" key="1">
    <citation type="journal article" date="2020" name="Stud. Mycol.">
        <title>101 Dothideomycetes genomes: a test case for predicting lifestyles and emergence of pathogens.</title>
        <authorList>
            <person name="Haridas S."/>
            <person name="Albert R."/>
            <person name="Binder M."/>
            <person name="Bloem J."/>
            <person name="Labutti K."/>
            <person name="Salamov A."/>
            <person name="Andreopoulos B."/>
            <person name="Baker S."/>
            <person name="Barry K."/>
            <person name="Bills G."/>
            <person name="Bluhm B."/>
            <person name="Cannon C."/>
            <person name="Castanera R."/>
            <person name="Culley D."/>
            <person name="Daum C."/>
            <person name="Ezra D."/>
            <person name="Gonzalez J."/>
            <person name="Henrissat B."/>
            <person name="Kuo A."/>
            <person name="Liang C."/>
            <person name="Lipzen A."/>
            <person name="Lutzoni F."/>
            <person name="Magnuson J."/>
            <person name="Mondo S."/>
            <person name="Nolan M."/>
            <person name="Ohm R."/>
            <person name="Pangilinan J."/>
            <person name="Park H.-J."/>
            <person name="Ramirez L."/>
            <person name="Alfaro M."/>
            <person name="Sun H."/>
            <person name="Tritt A."/>
            <person name="Yoshinaga Y."/>
            <person name="Zwiers L.-H."/>
            <person name="Turgeon B."/>
            <person name="Goodwin S."/>
            <person name="Spatafora J."/>
            <person name="Crous P."/>
            <person name="Grigoriev I."/>
        </authorList>
    </citation>
    <scope>NUCLEOTIDE SEQUENCE</scope>
    <source>
        <strain evidence="1">CBS 473.64</strain>
    </source>
</reference>
<dbReference type="AlphaFoldDB" id="A0A6A6RKQ2"/>
<dbReference type="OrthoDB" id="4788795at2759"/>
<evidence type="ECO:0000313" key="1">
    <source>
        <dbReference type="EMBL" id="KAF2635745.1"/>
    </source>
</evidence>
<keyword evidence="2" id="KW-1185">Reference proteome</keyword>
<sequence length="74" mass="8317">SDVTDKDGLCNGLRDNMHHFGQCKETGLSCDIVDGKFEWKTVVPVRCNNGMIESAWWEATKNEFGPIECGDDHE</sequence>
<gene>
    <name evidence="1" type="ORF">P280DRAFT_410992</name>
</gene>